<organism evidence="2 3">
    <name type="scientific">Ridgeia piscesae</name>
    <name type="common">Tubeworm</name>
    <dbReference type="NCBI Taxonomy" id="27915"/>
    <lineage>
        <taxon>Eukaryota</taxon>
        <taxon>Metazoa</taxon>
        <taxon>Spiralia</taxon>
        <taxon>Lophotrochozoa</taxon>
        <taxon>Annelida</taxon>
        <taxon>Polychaeta</taxon>
        <taxon>Sedentaria</taxon>
        <taxon>Canalipalpata</taxon>
        <taxon>Sabellida</taxon>
        <taxon>Siboglinidae</taxon>
        <taxon>Ridgeia</taxon>
    </lineage>
</organism>
<protein>
    <submittedName>
        <fullName evidence="2">Uncharacterized protein</fullName>
    </submittedName>
</protein>
<accession>A0AAD9PAU4</accession>
<proteinExistence type="predicted"/>
<dbReference type="Proteomes" id="UP001209878">
    <property type="component" value="Unassembled WGS sequence"/>
</dbReference>
<dbReference type="EMBL" id="JAODUO010000057">
    <property type="protein sequence ID" value="KAK2191177.1"/>
    <property type="molecule type" value="Genomic_DNA"/>
</dbReference>
<reference evidence="2" key="1">
    <citation type="journal article" date="2023" name="Mol. Biol. Evol.">
        <title>Third-Generation Sequencing Reveals the Adaptive Role of the Epigenome in Three Deep-Sea Polychaetes.</title>
        <authorList>
            <person name="Perez M."/>
            <person name="Aroh O."/>
            <person name="Sun Y."/>
            <person name="Lan Y."/>
            <person name="Juniper S.K."/>
            <person name="Young C.R."/>
            <person name="Angers B."/>
            <person name="Qian P.Y."/>
        </authorList>
    </citation>
    <scope>NUCLEOTIDE SEQUENCE</scope>
    <source>
        <strain evidence="2">R07B-5</strain>
    </source>
</reference>
<sequence length="126" mass="14346">MDSQFTRTVRISADNPRKLLERARRGKAPDWRRLGPAPASDLKRPAARQRPGAPTSDRYIDQHIHKKKTKHKNTEREPCKRKICAPRCTRLAFSIICSIEGSQCQSDRACIVQHAEESSLKTQEAV</sequence>
<evidence type="ECO:0000313" key="2">
    <source>
        <dbReference type="EMBL" id="KAK2191177.1"/>
    </source>
</evidence>
<comment type="caution">
    <text evidence="2">The sequence shown here is derived from an EMBL/GenBank/DDBJ whole genome shotgun (WGS) entry which is preliminary data.</text>
</comment>
<feature type="region of interest" description="Disordered" evidence="1">
    <location>
        <begin position="1"/>
        <end position="76"/>
    </location>
</feature>
<feature type="compositionally biased region" description="Basic and acidic residues" evidence="1">
    <location>
        <begin position="15"/>
        <end position="33"/>
    </location>
</feature>
<gene>
    <name evidence="2" type="ORF">NP493_57g01074</name>
</gene>
<dbReference type="AlphaFoldDB" id="A0AAD9PAU4"/>
<evidence type="ECO:0000256" key="1">
    <source>
        <dbReference type="SAM" id="MobiDB-lite"/>
    </source>
</evidence>
<evidence type="ECO:0000313" key="3">
    <source>
        <dbReference type="Proteomes" id="UP001209878"/>
    </source>
</evidence>
<name>A0AAD9PAU4_RIDPI</name>
<keyword evidence="3" id="KW-1185">Reference proteome</keyword>